<reference evidence="6" key="1">
    <citation type="journal article" date="2019" name="Int. J. Syst. Evol. Microbiol.">
        <title>The Global Catalogue of Microorganisms (GCM) 10K type strain sequencing project: providing services to taxonomists for standard genome sequencing and annotation.</title>
        <authorList>
            <consortium name="The Broad Institute Genomics Platform"/>
            <consortium name="The Broad Institute Genome Sequencing Center for Infectious Disease"/>
            <person name="Wu L."/>
            <person name="Ma J."/>
        </authorList>
    </citation>
    <scope>NUCLEOTIDE SEQUENCE [LARGE SCALE GENOMIC DNA]</scope>
    <source>
        <strain evidence="6">CCUG 51308</strain>
    </source>
</reference>
<dbReference type="PANTHER" id="PTHR30408">
    <property type="entry name" value="TYPE-1 RESTRICTION ENZYME ECOKI SPECIFICITY PROTEIN"/>
    <property type="match status" value="1"/>
</dbReference>
<keyword evidence="5" id="KW-0540">Nuclease</keyword>
<feature type="domain" description="Type I restriction modification DNA specificity" evidence="4">
    <location>
        <begin position="62"/>
        <end position="185"/>
    </location>
</feature>
<organism evidence="5 6">
    <name type="scientific">Hirschia litorea</name>
    <dbReference type="NCBI Taxonomy" id="1199156"/>
    <lineage>
        <taxon>Bacteria</taxon>
        <taxon>Pseudomonadati</taxon>
        <taxon>Pseudomonadota</taxon>
        <taxon>Alphaproteobacteria</taxon>
        <taxon>Hyphomonadales</taxon>
        <taxon>Hyphomonadaceae</taxon>
        <taxon>Hirschia</taxon>
    </lineage>
</organism>
<dbReference type="EC" id="3.1.21.-" evidence="5"/>
<dbReference type="InterPro" id="IPR052021">
    <property type="entry name" value="Type-I_RS_S_subunit"/>
</dbReference>
<evidence type="ECO:0000256" key="1">
    <source>
        <dbReference type="ARBA" id="ARBA00010923"/>
    </source>
</evidence>
<dbReference type="Gene3D" id="3.90.220.20">
    <property type="entry name" value="DNA methylase specificity domains"/>
    <property type="match status" value="2"/>
</dbReference>
<keyword evidence="5" id="KW-0378">Hydrolase</keyword>
<keyword evidence="6" id="KW-1185">Reference proteome</keyword>
<name>A0ABW2IL31_9PROT</name>
<dbReference type="InterPro" id="IPR000055">
    <property type="entry name" value="Restrct_endonuc_typeI_TRD"/>
</dbReference>
<dbReference type="GO" id="GO:0004519">
    <property type="term" value="F:endonuclease activity"/>
    <property type="evidence" value="ECO:0007669"/>
    <property type="project" value="UniProtKB-KW"/>
</dbReference>
<dbReference type="Proteomes" id="UP001596492">
    <property type="component" value="Unassembled WGS sequence"/>
</dbReference>
<dbReference type="EMBL" id="JBHTBR010000005">
    <property type="protein sequence ID" value="MFC7291714.1"/>
    <property type="molecule type" value="Genomic_DNA"/>
</dbReference>
<keyword evidence="3" id="KW-0238">DNA-binding</keyword>
<dbReference type="GO" id="GO:0016787">
    <property type="term" value="F:hydrolase activity"/>
    <property type="evidence" value="ECO:0007669"/>
    <property type="project" value="UniProtKB-KW"/>
</dbReference>
<dbReference type="SUPFAM" id="SSF116734">
    <property type="entry name" value="DNA methylase specificity domain"/>
    <property type="match status" value="2"/>
</dbReference>
<keyword evidence="5" id="KW-0255">Endonuclease</keyword>
<protein>
    <submittedName>
        <fullName evidence="5">Restriction endonuclease subunit S</fullName>
        <ecNumber evidence="5">3.1.21.-</ecNumber>
    </submittedName>
</protein>
<comment type="similarity">
    <text evidence="1">Belongs to the type-I restriction system S methylase family.</text>
</comment>
<dbReference type="PANTHER" id="PTHR30408:SF13">
    <property type="entry name" value="TYPE I RESTRICTION ENZYME HINDI SPECIFICITY SUBUNIT"/>
    <property type="match status" value="1"/>
</dbReference>
<dbReference type="RefSeq" id="WP_382166957.1">
    <property type="nucleotide sequence ID" value="NZ_JBHTBR010000005.1"/>
</dbReference>
<evidence type="ECO:0000256" key="3">
    <source>
        <dbReference type="ARBA" id="ARBA00023125"/>
    </source>
</evidence>
<comment type="caution">
    <text evidence="5">The sequence shown here is derived from an EMBL/GenBank/DDBJ whole genome shotgun (WGS) entry which is preliminary data.</text>
</comment>
<evidence type="ECO:0000256" key="2">
    <source>
        <dbReference type="ARBA" id="ARBA00022747"/>
    </source>
</evidence>
<gene>
    <name evidence="5" type="ORF">ACFQS8_08820</name>
</gene>
<dbReference type="Pfam" id="PF01420">
    <property type="entry name" value="Methylase_S"/>
    <property type="match status" value="1"/>
</dbReference>
<evidence type="ECO:0000259" key="4">
    <source>
        <dbReference type="Pfam" id="PF01420"/>
    </source>
</evidence>
<accession>A0ABW2IL31</accession>
<dbReference type="CDD" id="cd17517">
    <property type="entry name" value="RMtype1_S_EcoKI_StySPI-TRD2-CR2_like"/>
    <property type="match status" value="1"/>
</dbReference>
<proteinExistence type="inferred from homology"/>
<evidence type="ECO:0000313" key="5">
    <source>
        <dbReference type="EMBL" id="MFC7291714.1"/>
    </source>
</evidence>
<keyword evidence="2" id="KW-0680">Restriction system</keyword>
<sequence length="442" mass="48564">MSEGQIRFGDTLDVPLRNGIYKPKQFHGQGAKIVNMGELFAHPRMRDVPMRRLEMSDKELTKASLQNGDLIFARRSLTAEGAGKCSIVLEVNEPTTFESSIIRARLDQENHSPLFYYYFFNSPQGKAALGSILRQVAVAGITGKDLQELVVPVVPPADQSRIAEMLGSLDDKIELNRRMNETLEEMARALFRDWFVDFGPTRRQIEGATDPAAIMGHAFPPEKAATLAPLFPAKLGDDGLPEGWNEQSVSELTLLLKRGAAPKYAETGCLVVNQKCIRNNTINYNLARRNDLSLRDPKLKELQVGDVLVNSTGVGTLGRVATVRTLPDRAMADTHISIVRPDPDIIEPAIVALLLETLQGQIADMGHGSTGQTELKPSAIGEIHAVISGREVQEAFGTVVGALRSKVDANQQENQTLAEMRDLLLPKLMSGEIRLKDVEAVR</sequence>
<evidence type="ECO:0000313" key="6">
    <source>
        <dbReference type="Proteomes" id="UP001596492"/>
    </source>
</evidence>
<dbReference type="InterPro" id="IPR044946">
    <property type="entry name" value="Restrct_endonuc_typeI_TRD_sf"/>
</dbReference>